<gene>
    <name evidence="2" type="ORF">LUZ62_087380</name>
</gene>
<evidence type="ECO:0000313" key="2">
    <source>
        <dbReference type="EMBL" id="KAJ4752975.1"/>
    </source>
</evidence>
<feature type="domain" description="KIB1-4 beta-propeller" evidence="1">
    <location>
        <begin position="145"/>
        <end position="332"/>
    </location>
</feature>
<dbReference type="SUPFAM" id="SSF81383">
    <property type="entry name" value="F-box domain"/>
    <property type="match status" value="1"/>
</dbReference>
<evidence type="ECO:0000313" key="3">
    <source>
        <dbReference type="Proteomes" id="UP001140206"/>
    </source>
</evidence>
<accession>A0AAV8CB21</accession>
<sequence>MPEKERDWSELPAELIHVIAKNLPDLLDFIRFRTVCKAWRSSAPLSDRPHQFPWLLEVIKRTKYWRSLTEQQRYYSVSSGQTLMIPFQDGDPELKSWMEHALCTRYLSFRIDLAGVSFFNPLTKHRFFMPYECPVRICDPEIPYSLYYHGTGEGEWSFLDPQINKWIAHKGFFYLTDMLEKMYLTPESCPADVSNQLDEDELAHNGLFYSTDMLEKMYFTPESWPADVSNQLDKDELASRRRRSFLVESPAGILKVVWFHDWHLNSSVELSIFHIYWLDSATADGKPCWVRLADIDDQIIFLDFAGGFSLTARPSTGFRQGCIYFIDPQEEKPYMYDVLAGTVERIPCPFESCTWFLPGL</sequence>
<comment type="caution">
    <text evidence="2">The sequence shown here is derived from an EMBL/GenBank/DDBJ whole genome shotgun (WGS) entry which is preliminary data.</text>
</comment>
<protein>
    <submittedName>
        <fullName evidence="2">F-box SKIP23-like protein (DUF295)</fullName>
    </submittedName>
</protein>
<proteinExistence type="predicted"/>
<reference evidence="2" key="1">
    <citation type="submission" date="2022-08" db="EMBL/GenBank/DDBJ databases">
        <authorList>
            <person name="Marques A."/>
        </authorList>
    </citation>
    <scope>NUCLEOTIDE SEQUENCE</scope>
    <source>
        <strain evidence="2">RhyPub2mFocal</strain>
        <tissue evidence="2">Leaves</tissue>
    </source>
</reference>
<dbReference type="InterPro" id="IPR036047">
    <property type="entry name" value="F-box-like_dom_sf"/>
</dbReference>
<dbReference type="EMBL" id="JAMFTS010000005">
    <property type="protein sequence ID" value="KAJ4752975.1"/>
    <property type="molecule type" value="Genomic_DNA"/>
</dbReference>
<dbReference type="Gene3D" id="1.20.1280.50">
    <property type="match status" value="1"/>
</dbReference>
<organism evidence="2 3">
    <name type="scientific">Rhynchospora pubera</name>
    <dbReference type="NCBI Taxonomy" id="906938"/>
    <lineage>
        <taxon>Eukaryota</taxon>
        <taxon>Viridiplantae</taxon>
        <taxon>Streptophyta</taxon>
        <taxon>Embryophyta</taxon>
        <taxon>Tracheophyta</taxon>
        <taxon>Spermatophyta</taxon>
        <taxon>Magnoliopsida</taxon>
        <taxon>Liliopsida</taxon>
        <taxon>Poales</taxon>
        <taxon>Cyperaceae</taxon>
        <taxon>Cyperoideae</taxon>
        <taxon>Rhynchosporeae</taxon>
        <taxon>Rhynchospora</taxon>
    </lineage>
</organism>
<dbReference type="Pfam" id="PF03478">
    <property type="entry name" value="Beta-prop_KIB1-4"/>
    <property type="match status" value="1"/>
</dbReference>
<dbReference type="CDD" id="cd09917">
    <property type="entry name" value="F-box_SF"/>
    <property type="match status" value="1"/>
</dbReference>
<evidence type="ECO:0000259" key="1">
    <source>
        <dbReference type="Pfam" id="PF03478"/>
    </source>
</evidence>
<dbReference type="PANTHER" id="PTHR47123:SF15">
    <property type="entry name" value="F-BOX PROTEIN SKIP23"/>
    <property type="match status" value="1"/>
</dbReference>
<name>A0AAV8CB21_9POAL</name>
<dbReference type="Proteomes" id="UP001140206">
    <property type="component" value="Chromosome 5"/>
</dbReference>
<dbReference type="InterPro" id="IPR051304">
    <property type="entry name" value="SCF_F-box_domain"/>
</dbReference>
<dbReference type="AlphaFoldDB" id="A0AAV8CB21"/>
<dbReference type="PANTHER" id="PTHR47123">
    <property type="entry name" value="F-BOX PROTEIN SKIP23"/>
    <property type="match status" value="1"/>
</dbReference>
<keyword evidence="3" id="KW-1185">Reference proteome</keyword>
<dbReference type="InterPro" id="IPR005174">
    <property type="entry name" value="KIB1-4_b-propeller"/>
</dbReference>